<dbReference type="SUPFAM" id="SSF54862">
    <property type="entry name" value="4Fe-4S ferredoxins"/>
    <property type="match status" value="1"/>
</dbReference>
<keyword evidence="1" id="KW-0004">4Fe-4S</keyword>
<evidence type="ECO:0000256" key="4">
    <source>
        <dbReference type="ARBA" id="ARBA00023014"/>
    </source>
</evidence>
<dbReference type="InterPro" id="IPR017900">
    <property type="entry name" value="4Fe4S_Fe_S_CS"/>
</dbReference>
<keyword evidence="4" id="KW-0411">Iron-sulfur</keyword>
<feature type="domain" description="4Fe-4S ferredoxin-type" evidence="5">
    <location>
        <begin position="4"/>
        <end position="34"/>
    </location>
</feature>
<keyword evidence="2" id="KW-0479">Metal-binding</keyword>
<dbReference type="OrthoDB" id="9789030at2"/>
<evidence type="ECO:0000313" key="6">
    <source>
        <dbReference type="EMBL" id="TCK60581.1"/>
    </source>
</evidence>
<keyword evidence="3" id="KW-0408">Iron</keyword>
<accession>A0A4V2PRY1</accession>
<dbReference type="PROSITE" id="PS00198">
    <property type="entry name" value="4FE4S_FER_1"/>
    <property type="match status" value="1"/>
</dbReference>
<comment type="caution">
    <text evidence="6">The sequence shown here is derived from an EMBL/GenBank/DDBJ whole genome shotgun (WGS) entry which is preliminary data.</text>
</comment>
<reference evidence="6 7" key="1">
    <citation type="submission" date="2019-03" db="EMBL/GenBank/DDBJ databases">
        <title>Genomic Encyclopedia of Type Strains, Phase IV (KMG-IV): sequencing the most valuable type-strain genomes for metagenomic binning, comparative biology and taxonomic classification.</title>
        <authorList>
            <person name="Goeker M."/>
        </authorList>
    </citation>
    <scope>NUCLEOTIDE SEQUENCE [LARGE SCALE GENOMIC DNA]</scope>
    <source>
        <strain evidence="6 7">DSM 24984</strain>
    </source>
</reference>
<dbReference type="InterPro" id="IPR017896">
    <property type="entry name" value="4Fe4S_Fe-S-bd"/>
</dbReference>
<dbReference type="AlphaFoldDB" id="A0A4V2PRY1"/>
<evidence type="ECO:0000256" key="3">
    <source>
        <dbReference type="ARBA" id="ARBA00023004"/>
    </source>
</evidence>
<feature type="domain" description="4Fe-4S ferredoxin-type" evidence="5">
    <location>
        <begin position="84"/>
        <end position="113"/>
    </location>
</feature>
<evidence type="ECO:0000259" key="5">
    <source>
        <dbReference type="PROSITE" id="PS51379"/>
    </source>
</evidence>
<dbReference type="GO" id="GO:0051539">
    <property type="term" value="F:4 iron, 4 sulfur cluster binding"/>
    <property type="evidence" value="ECO:0007669"/>
    <property type="project" value="UniProtKB-KW"/>
</dbReference>
<dbReference type="Gene3D" id="3.30.70.20">
    <property type="match status" value="2"/>
</dbReference>
<dbReference type="InterPro" id="IPR050954">
    <property type="entry name" value="ET_IronSulfur_Cluster-Binding"/>
</dbReference>
<dbReference type="EMBL" id="SMGG01000004">
    <property type="protein sequence ID" value="TCK60581.1"/>
    <property type="molecule type" value="Genomic_DNA"/>
</dbReference>
<dbReference type="CDD" id="cd10551">
    <property type="entry name" value="PsrB"/>
    <property type="match status" value="1"/>
</dbReference>
<proteinExistence type="predicted"/>
<evidence type="ECO:0000313" key="7">
    <source>
        <dbReference type="Proteomes" id="UP000294614"/>
    </source>
</evidence>
<keyword evidence="7" id="KW-1185">Reference proteome</keyword>
<dbReference type="Proteomes" id="UP000294614">
    <property type="component" value="Unassembled WGS sequence"/>
</dbReference>
<dbReference type="PANTHER" id="PTHR43177">
    <property type="entry name" value="PROTEIN NRFC"/>
    <property type="match status" value="1"/>
</dbReference>
<dbReference type="Pfam" id="PF13247">
    <property type="entry name" value="Fer4_11"/>
    <property type="match status" value="1"/>
</dbReference>
<dbReference type="RefSeq" id="WP_132873383.1">
    <property type="nucleotide sequence ID" value="NZ_JAJUHT010000001.1"/>
</dbReference>
<gene>
    <name evidence="6" type="ORF">C8D98_1459</name>
</gene>
<evidence type="ECO:0000256" key="1">
    <source>
        <dbReference type="ARBA" id="ARBA00022485"/>
    </source>
</evidence>
<sequence>MKKYAIVFDTKKCLNCKACTVACKFENHVEVGDDQYRIWVNELPLKGKFPNLAQSYLPSQCQQCENPPCVHVCPTKASYQTADGVVLVDSKKCILCKYCMTACPYDARFENHLIKAVDKCTFCYHRLPEGKPTACVETCPTKVRVFVDLEDQNDETVKQLALADYDVLKPEKGTKPKLYYLR</sequence>
<name>A0A4V2PRY1_9BACT</name>
<protein>
    <submittedName>
        <fullName evidence="6">Fe-S-cluster-containing dehydrogenase component</fullName>
    </submittedName>
</protein>
<dbReference type="GO" id="GO:0046872">
    <property type="term" value="F:metal ion binding"/>
    <property type="evidence" value="ECO:0007669"/>
    <property type="project" value="UniProtKB-KW"/>
</dbReference>
<organism evidence="6 7">
    <name type="scientific">Seleniivibrio woodruffii</name>
    <dbReference type="NCBI Taxonomy" id="1078050"/>
    <lineage>
        <taxon>Bacteria</taxon>
        <taxon>Pseudomonadati</taxon>
        <taxon>Deferribacterota</taxon>
        <taxon>Deferribacteres</taxon>
        <taxon>Deferribacterales</taxon>
        <taxon>Geovibrionaceae</taxon>
        <taxon>Seleniivibrio</taxon>
    </lineage>
</organism>
<dbReference type="PROSITE" id="PS51379">
    <property type="entry name" value="4FE4S_FER_2"/>
    <property type="match status" value="2"/>
</dbReference>
<dbReference type="PANTHER" id="PTHR43177:SF3">
    <property type="entry name" value="PROTEIN NRFC HOMOLOG"/>
    <property type="match status" value="1"/>
</dbReference>
<evidence type="ECO:0000256" key="2">
    <source>
        <dbReference type="ARBA" id="ARBA00022723"/>
    </source>
</evidence>